<proteinExistence type="predicted"/>
<name>A0A481YUH6_9VIRU</name>
<feature type="transmembrane region" description="Helical" evidence="1">
    <location>
        <begin position="49"/>
        <end position="69"/>
    </location>
</feature>
<keyword evidence="1" id="KW-0472">Membrane</keyword>
<evidence type="ECO:0000313" key="2">
    <source>
        <dbReference type="EMBL" id="QBK86963.1"/>
    </source>
</evidence>
<dbReference type="EMBL" id="MK500339">
    <property type="protein sequence ID" value="QBK86963.1"/>
    <property type="molecule type" value="Genomic_DNA"/>
</dbReference>
<reference evidence="2" key="1">
    <citation type="journal article" date="2019" name="MBio">
        <title>Virus Genomes from Deep Sea Sediments Expand the Ocean Megavirome and Support Independent Origins of Viral Gigantism.</title>
        <authorList>
            <person name="Backstrom D."/>
            <person name="Yutin N."/>
            <person name="Jorgensen S.L."/>
            <person name="Dharamshi J."/>
            <person name="Homa F."/>
            <person name="Zaremba-Niedwiedzka K."/>
            <person name="Spang A."/>
            <person name="Wolf Y.I."/>
            <person name="Koonin E.V."/>
            <person name="Ettema T.J."/>
        </authorList>
    </citation>
    <scope>NUCLEOTIDE SEQUENCE</scope>
</reference>
<feature type="transmembrane region" description="Helical" evidence="1">
    <location>
        <begin position="76"/>
        <end position="99"/>
    </location>
</feature>
<protein>
    <submittedName>
        <fullName evidence="2">Uncharacterized protein</fullName>
    </submittedName>
</protein>
<evidence type="ECO:0000256" key="1">
    <source>
        <dbReference type="SAM" id="Phobius"/>
    </source>
</evidence>
<organism evidence="2">
    <name type="scientific">Marseillevirus LCMAC103</name>
    <dbReference type="NCBI Taxonomy" id="2506604"/>
    <lineage>
        <taxon>Viruses</taxon>
        <taxon>Varidnaviria</taxon>
        <taxon>Bamfordvirae</taxon>
        <taxon>Nucleocytoviricota</taxon>
        <taxon>Megaviricetes</taxon>
        <taxon>Pimascovirales</taxon>
        <taxon>Pimascovirales incertae sedis</taxon>
        <taxon>Marseilleviridae</taxon>
    </lineage>
</organism>
<accession>A0A481YUH6</accession>
<sequence length="138" mass="15488">MCILMCTTIFDLALGIPTLIYANKNFGDDCQMQAAGITFTLDTTLRVTGILSIVMALVIFSGFFASLVWEKFAAYVVLLWIVYALFGIAWFVVLSIVFWDGSQDCLHENRELWNIGLANFIIKAFYLVVSCCTTQTKD</sequence>
<feature type="transmembrane region" description="Helical" evidence="1">
    <location>
        <begin position="111"/>
        <end position="129"/>
    </location>
</feature>
<keyword evidence="1" id="KW-0812">Transmembrane</keyword>
<gene>
    <name evidence="2" type="ORF">LCMAC103_03050</name>
</gene>
<keyword evidence="1" id="KW-1133">Transmembrane helix</keyword>